<dbReference type="EMBL" id="CAFBMQ010000276">
    <property type="protein sequence ID" value="CAB4924599.1"/>
    <property type="molecule type" value="Genomic_DNA"/>
</dbReference>
<dbReference type="GO" id="GO:0003676">
    <property type="term" value="F:nucleic acid binding"/>
    <property type="evidence" value="ECO:0007669"/>
    <property type="project" value="InterPro"/>
</dbReference>
<dbReference type="Gene3D" id="3.40.1350.10">
    <property type="match status" value="1"/>
</dbReference>
<proteinExistence type="predicted"/>
<dbReference type="InterPro" id="IPR011856">
    <property type="entry name" value="tRNA_endonuc-like_dom_sf"/>
</dbReference>
<dbReference type="AlphaFoldDB" id="A0A6J7I1I6"/>
<name>A0A6J7I1I6_9ZZZZ</name>
<organism evidence="1">
    <name type="scientific">freshwater metagenome</name>
    <dbReference type="NCBI Taxonomy" id="449393"/>
    <lineage>
        <taxon>unclassified sequences</taxon>
        <taxon>metagenomes</taxon>
        <taxon>ecological metagenomes</taxon>
    </lineage>
</organism>
<accession>A0A6J7I1I6</accession>
<protein>
    <submittedName>
        <fullName evidence="1">Unannotated protein</fullName>
    </submittedName>
</protein>
<reference evidence="1" key="1">
    <citation type="submission" date="2020-05" db="EMBL/GenBank/DDBJ databases">
        <authorList>
            <person name="Chiriac C."/>
            <person name="Salcher M."/>
            <person name="Ghai R."/>
            <person name="Kavagutti S V."/>
        </authorList>
    </citation>
    <scope>NUCLEOTIDE SEQUENCE</scope>
</reference>
<sequence length="355" mass="38922">MSTQVAVWRMGPEPVRLNPAPLPSEKALEDLIEGDPAVVGQPLLVIGRQVATSYGGVVDLVGLDESGGVHIVELKKDRTPREVVAQALDYGSWARALSNEDIESLWSGYGEGPLATAFDVHFGLDLPEVLNDEHHLTIVAGSLDAATERIVTYLSEEYGVRINVALFTHVADGDQAYLARTWLLPDVEPETQRRPAARGSRREPWNGIDLCFEMGELGRRSWEDARSHGFVSAGGGPRYTSRLRELPPGSRLWVHLPKTGYVGHGVTTGHAQLFSEARGPGGWLQGLALEATYSLAELEPDDAEWVVPVRWVKALPREQAVWERGMYANQSIITQLRQPFTLQVLQNSALAGEPA</sequence>
<evidence type="ECO:0000313" key="1">
    <source>
        <dbReference type="EMBL" id="CAB4924599.1"/>
    </source>
</evidence>
<gene>
    <name evidence="1" type="ORF">UFOPK3609_01589</name>
</gene>